<organism evidence="1">
    <name type="scientific">Brassica napus</name>
    <name type="common">Rape</name>
    <dbReference type="NCBI Taxonomy" id="3708"/>
    <lineage>
        <taxon>Eukaryota</taxon>
        <taxon>Viridiplantae</taxon>
        <taxon>Streptophyta</taxon>
        <taxon>Embryophyta</taxon>
        <taxon>Tracheophyta</taxon>
        <taxon>Spermatophyta</taxon>
        <taxon>Magnoliopsida</taxon>
        <taxon>eudicotyledons</taxon>
        <taxon>Gunneridae</taxon>
        <taxon>Pentapetalae</taxon>
        <taxon>rosids</taxon>
        <taxon>malvids</taxon>
        <taxon>Brassicales</taxon>
        <taxon>Brassicaceae</taxon>
        <taxon>Brassiceae</taxon>
        <taxon>Brassica</taxon>
    </lineage>
</organism>
<gene>
    <name evidence="1" type="ORF">DARMORV10_C07P11010.1</name>
</gene>
<reference evidence="1" key="1">
    <citation type="submission" date="2021-01" db="EMBL/GenBank/DDBJ databases">
        <authorList>
            <consortium name="Genoscope - CEA"/>
            <person name="William W."/>
        </authorList>
    </citation>
    <scope>NUCLEOTIDE SEQUENCE</scope>
</reference>
<dbReference type="EMBL" id="HG994371">
    <property type="protein sequence ID" value="CAF1961324.1"/>
    <property type="molecule type" value="Genomic_DNA"/>
</dbReference>
<evidence type="ECO:0000313" key="1">
    <source>
        <dbReference type="EMBL" id="CAF1961324.1"/>
    </source>
</evidence>
<sequence length="112" mass="13035">MLTLLTKSDFFFSSFTMMKELTLLTPSIGFFFFIAHRKDRKLCLSSSSLQFYAFKSNFDFTFSKPNQAMFIHGFSSSSCYSNITTGVNQNRFCSSGKNTKQRGRRWRRKILS</sequence>
<accession>A0A816LW60</accession>
<dbReference type="Proteomes" id="UP001295469">
    <property type="component" value="Chromosome C07"/>
</dbReference>
<dbReference type="AlphaFoldDB" id="A0A816LW60"/>
<proteinExistence type="predicted"/>
<protein>
    <submittedName>
        <fullName evidence="1">(rape) hypothetical protein</fullName>
    </submittedName>
</protein>
<name>A0A816LW60_BRANA</name>